<feature type="compositionally biased region" description="Acidic residues" evidence="5">
    <location>
        <begin position="225"/>
        <end position="236"/>
    </location>
</feature>
<dbReference type="Gene3D" id="4.10.280.10">
    <property type="entry name" value="Helix-loop-helix DNA-binding domain"/>
    <property type="match status" value="1"/>
</dbReference>
<dbReference type="Pfam" id="PF23173">
    <property type="entry name" value="bHLH_SAC51"/>
    <property type="match status" value="1"/>
</dbReference>
<feature type="domain" description="BHLH" evidence="6">
    <location>
        <begin position="271"/>
        <end position="320"/>
    </location>
</feature>
<accession>A0A2G2XEA8</accession>
<dbReference type="AlphaFoldDB" id="A0A2G2XEA8"/>
<dbReference type="SMART" id="SM00353">
    <property type="entry name" value="HLH"/>
    <property type="match status" value="1"/>
</dbReference>
<reference evidence="8" key="2">
    <citation type="journal article" date="2017" name="J. Anim. Genet.">
        <title>Multiple reference genome sequences of hot pepper reveal the massive evolution of plant disease resistance genes by retroduplication.</title>
        <authorList>
            <person name="Kim S."/>
            <person name="Park J."/>
            <person name="Yeom S.-I."/>
            <person name="Kim Y.-M."/>
            <person name="Seo E."/>
            <person name="Kim K.-T."/>
            <person name="Kim M.-S."/>
            <person name="Lee J.M."/>
            <person name="Cheong K."/>
            <person name="Shin H.-S."/>
            <person name="Kim S.-B."/>
            <person name="Han K."/>
            <person name="Lee J."/>
            <person name="Park M."/>
            <person name="Lee H.-A."/>
            <person name="Lee H.-Y."/>
            <person name="Lee Y."/>
            <person name="Oh S."/>
            <person name="Lee J.H."/>
            <person name="Choi E."/>
            <person name="Choi E."/>
            <person name="Lee S.E."/>
            <person name="Jeon J."/>
            <person name="Kim H."/>
            <person name="Choi G."/>
            <person name="Song H."/>
            <person name="Lee J."/>
            <person name="Lee S.-C."/>
            <person name="Kwon J.-K."/>
            <person name="Lee H.-Y."/>
            <person name="Koo N."/>
            <person name="Hong Y."/>
            <person name="Kim R.W."/>
            <person name="Kang W.-H."/>
            <person name="Huh J.H."/>
            <person name="Kang B.-C."/>
            <person name="Yang T.-J."/>
            <person name="Lee Y.-H."/>
            <person name="Bennetzen J.L."/>
            <person name="Choi D."/>
        </authorList>
    </citation>
    <scope>NUCLEOTIDE SEQUENCE [LARGE SCALE GENOMIC DNA]</scope>
    <source>
        <strain evidence="8">cv. PBC81</strain>
    </source>
</reference>
<dbReference type="SUPFAM" id="SSF47459">
    <property type="entry name" value="HLH, helix-loop-helix DNA-binding domain"/>
    <property type="match status" value="1"/>
</dbReference>
<dbReference type="Proteomes" id="UP000224567">
    <property type="component" value="Unassembled WGS sequence"/>
</dbReference>
<keyword evidence="4" id="KW-0539">Nucleus</keyword>
<dbReference type="PROSITE" id="PS50888">
    <property type="entry name" value="BHLH"/>
    <property type="match status" value="1"/>
</dbReference>
<sequence length="336" mass="38467">MLLSSQWLGLKTIIYCTGPINMRWAFSSLSYCVKCVRFVIARYPYFFFLKLKSTWRVRMYIAITLKRYRAVKEAGEIKMHVGSVAYYQLMLVCQSNYHFSTQKPYVSLEDQAAGGNIFDIPPPSVYGTMALPTGFRSSVPFHGFEFQSSEACPKNFIIFDQTDYRSQIMYHPAMASKFPYPDLNYNSTCFQDGMEKKIANNENTEVSSYLKEDSDDINALLSLEEEEHEEYDEEEVSTARTDANYGRSSPESYSNYDCQSKKSRTSSFRKCSGSTTSNCSERKRRKLKKMVKALKGIVPGASRMNTVTVLDEAVRYLKSLKVEVQKLGVENLKTFA</sequence>
<dbReference type="InterPro" id="IPR036638">
    <property type="entry name" value="HLH_DNA-bd_sf"/>
</dbReference>
<evidence type="ECO:0000313" key="8">
    <source>
        <dbReference type="Proteomes" id="UP000224567"/>
    </source>
</evidence>
<evidence type="ECO:0000256" key="2">
    <source>
        <dbReference type="ARBA" id="ARBA00023015"/>
    </source>
</evidence>
<organism evidence="7 8">
    <name type="scientific">Capsicum baccatum</name>
    <name type="common">Peruvian pepper</name>
    <dbReference type="NCBI Taxonomy" id="33114"/>
    <lineage>
        <taxon>Eukaryota</taxon>
        <taxon>Viridiplantae</taxon>
        <taxon>Streptophyta</taxon>
        <taxon>Embryophyta</taxon>
        <taxon>Tracheophyta</taxon>
        <taxon>Spermatophyta</taxon>
        <taxon>Magnoliopsida</taxon>
        <taxon>eudicotyledons</taxon>
        <taxon>Gunneridae</taxon>
        <taxon>Pentapetalae</taxon>
        <taxon>asterids</taxon>
        <taxon>lamiids</taxon>
        <taxon>Solanales</taxon>
        <taxon>Solanaceae</taxon>
        <taxon>Solanoideae</taxon>
        <taxon>Capsiceae</taxon>
        <taxon>Capsicum</taxon>
    </lineage>
</organism>
<reference evidence="7 8" key="1">
    <citation type="journal article" date="2017" name="Genome Biol.">
        <title>New reference genome sequences of hot pepper reveal the massive evolution of plant disease-resistance genes by retroduplication.</title>
        <authorList>
            <person name="Kim S."/>
            <person name="Park J."/>
            <person name="Yeom S.I."/>
            <person name="Kim Y.M."/>
            <person name="Seo E."/>
            <person name="Kim K.T."/>
            <person name="Kim M.S."/>
            <person name="Lee J.M."/>
            <person name="Cheong K."/>
            <person name="Shin H.S."/>
            <person name="Kim S.B."/>
            <person name="Han K."/>
            <person name="Lee J."/>
            <person name="Park M."/>
            <person name="Lee H.A."/>
            <person name="Lee H.Y."/>
            <person name="Lee Y."/>
            <person name="Oh S."/>
            <person name="Lee J.H."/>
            <person name="Choi E."/>
            <person name="Choi E."/>
            <person name="Lee S.E."/>
            <person name="Jeon J."/>
            <person name="Kim H."/>
            <person name="Choi G."/>
            <person name="Song H."/>
            <person name="Lee J."/>
            <person name="Lee S.C."/>
            <person name="Kwon J.K."/>
            <person name="Lee H.Y."/>
            <person name="Koo N."/>
            <person name="Hong Y."/>
            <person name="Kim R.W."/>
            <person name="Kang W.H."/>
            <person name="Huh J.H."/>
            <person name="Kang B.C."/>
            <person name="Yang T.J."/>
            <person name="Lee Y.H."/>
            <person name="Bennetzen J.L."/>
            <person name="Choi D."/>
        </authorList>
    </citation>
    <scope>NUCLEOTIDE SEQUENCE [LARGE SCALE GENOMIC DNA]</scope>
    <source>
        <strain evidence="8">cv. PBC81</strain>
    </source>
</reference>
<comment type="caution">
    <text evidence="7">The sequence shown here is derived from an EMBL/GenBank/DDBJ whole genome shotgun (WGS) entry which is preliminary data.</text>
</comment>
<protein>
    <recommendedName>
        <fullName evidence="6">BHLH domain-containing protein</fullName>
    </recommendedName>
</protein>
<feature type="region of interest" description="Disordered" evidence="5">
    <location>
        <begin position="225"/>
        <end position="256"/>
    </location>
</feature>
<evidence type="ECO:0000313" key="7">
    <source>
        <dbReference type="EMBL" id="PHT55681.1"/>
    </source>
</evidence>
<dbReference type="PANTHER" id="PTHR36066:SF11">
    <property type="entry name" value="TRANSCRIPTION FACTOR BHLH144"/>
    <property type="match status" value="1"/>
</dbReference>
<keyword evidence="3" id="KW-0804">Transcription</keyword>
<evidence type="ECO:0000259" key="6">
    <source>
        <dbReference type="PROSITE" id="PS50888"/>
    </source>
</evidence>
<evidence type="ECO:0000256" key="1">
    <source>
        <dbReference type="ARBA" id="ARBA00004123"/>
    </source>
</evidence>
<gene>
    <name evidence="7" type="ORF">CQW23_04167</name>
</gene>
<proteinExistence type="predicted"/>
<dbReference type="PANTHER" id="PTHR36066">
    <property type="entry name" value="TRANSCRIPTION FACTOR BHLH145"/>
    <property type="match status" value="1"/>
</dbReference>
<dbReference type="EMBL" id="MLFT02000002">
    <property type="protein sequence ID" value="PHT55681.1"/>
    <property type="molecule type" value="Genomic_DNA"/>
</dbReference>
<evidence type="ECO:0000256" key="4">
    <source>
        <dbReference type="ARBA" id="ARBA00023242"/>
    </source>
</evidence>
<feature type="compositionally biased region" description="Polar residues" evidence="5">
    <location>
        <begin position="238"/>
        <end position="256"/>
    </location>
</feature>
<dbReference type="STRING" id="33114.A0A2G2XEA8"/>
<dbReference type="GO" id="GO:0005634">
    <property type="term" value="C:nucleus"/>
    <property type="evidence" value="ECO:0007669"/>
    <property type="project" value="UniProtKB-SubCell"/>
</dbReference>
<dbReference type="OrthoDB" id="1921805at2759"/>
<comment type="subcellular location">
    <subcellularLocation>
        <location evidence="1">Nucleus</location>
    </subcellularLocation>
</comment>
<evidence type="ECO:0000256" key="3">
    <source>
        <dbReference type="ARBA" id="ARBA00023163"/>
    </source>
</evidence>
<dbReference type="GO" id="GO:0046983">
    <property type="term" value="F:protein dimerization activity"/>
    <property type="evidence" value="ECO:0007669"/>
    <property type="project" value="InterPro"/>
</dbReference>
<name>A0A2G2XEA8_CAPBA</name>
<keyword evidence="2" id="KW-0805">Transcription regulation</keyword>
<evidence type="ECO:0000256" key="5">
    <source>
        <dbReference type="SAM" id="MobiDB-lite"/>
    </source>
</evidence>
<dbReference type="InterPro" id="IPR011598">
    <property type="entry name" value="bHLH_dom"/>
</dbReference>
<dbReference type="InterPro" id="IPR037546">
    <property type="entry name" value="SAC51-like"/>
</dbReference>
<keyword evidence="8" id="KW-1185">Reference proteome</keyword>